<evidence type="ECO:0008006" key="4">
    <source>
        <dbReference type="Google" id="ProtNLM"/>
    </source>
</evidence>
<sequence length="120" mass="13733">MPLSRGSSSAMSWRKSVLTVLLALYGSSRSNRQDRQSQTQRESFGLREIRYSDKIQPSFKGPRMSRLVPCLPHGSSSYFRLLFQPLKRSEHRCRTRAISTTLAAAYLPGTSDLKRKLPWD</sequence>
<dbReference type="Proteomes" id="UP001301769">
    <property type="component" value="Unassembled WGS sequence"/>
</dbReference>
<evidence type="ECO:0000313" key="3">
    <source>
        <dbReference type="Proteomes" id="UP001301769"/>
    </source>
</evidence>
<reference evidence="2" key="1">
    <citation type="journal article" date="2023" name="Mol. Phylogenet. Evol.">
        <title>Genome-scale phylogeny and comparative genomics of the fungal order Sordariales.</title>
        <authorList>
            <person name="Hensen N."/>
            <person name="Bonometti L."/>
            <person name="Westerberg I."/>
            <person name="Brannstrom I.O."/>
            <person name="Guillou S."/>
            <person name="Cros-Aarteil S."/>
            <person name="Calhoun S."/>
            <person name="Haridas S."/>
            <person name="Kuo A."/>
            <person name="Mondo S."/>
            <person name="Pangilinan J."/>
            <person name="Riley R."/>
            <person name="LaButti K."/>
            <person name="Andreopoulos B."/>
            <person name="Lipzen A."/>
            <person name="Chen C."/>
            <person name="Yan M."/>
            <person name="Daum C."/>
            <person name="Ng V."/>
            <person name="Clum A."/>
            <person name="Steindorff A."/>
            <person name="Ohm R.A."/>
            <person name="Martin F."/>
            <person name="Silar P."/>
            <person name="Natvig D.O."/>
            <person name="Lalanne C."/>
            <person name="Gautier V."/>
            <person name="Ament-Velasquez S.L."/>
            <person name="Kruys A."/>
            <person name="Hutchinson M.I."/>
            <person name="Powell A.J."/>
            <person name="Barry K."/>
            <person name="Miller A.N."/>
            <person name="Grigoriev I.V."/>
            <person name="Debuchy R."/>
            <person name="Gladieux P."/>
            <person name="Hiltunen Thoren M."/>
            <person name="Johannesson H."/>
        </authorList>
    </citation>
    <scope>NUCLEOTIDE SEQUENCE</scope>
    <source>
        <strain evidence="2">PSN293</strain>
    </source>
</reference>
<organism evidence="2 3">
    <name type="scientific">Rhypophila decipiens</name>
    <dbReference type="NCBI Taxonomy" id="261697"/>
    <lineage>
        <taxon>Eukaryota</taxon>
        <taxon>Fungi</taxon>
        <taxon>Dikarya</taxon>
        <taxon>Ascomycota</taxon>
        <taxon>Pezizomycotina</taxon>
        <taxon>Sordariomycetes</taxon>
        <taxon>Sordariomycetidae</taxon>
        <taxon>Sordariales</taxon>
        <taxon>Naviculisporaceae</taxon>
        <taxon>Rhypophila</taxon>
    </lineage>
</organism>
<dbReference type="AlphaFoldDB" id="A0AAN6Y330"/>
<keyword evidence="3" id="KW-1185">Reference proteome</keyword>
<proteinExistence type="predicted"/>
<name>A0AAN6Y330_9PEZI</name>
<evidence type="ECO:0000313" key="2">
    <source>
        <dbReference type="EMBL" id="KAK4210350.1"/>
    </source>
</evidence>
<dbReference type="EMBL" id="MU858177">
    <property type="protein sequence ID" value="KAK4210350.1"/>
    <property type="molecule type" value="Genomic_DNA"/>
</dbReference>
<feature type="signal peptide" evidence="1">
    <location>
        <begin position="1"/>
        <end position="30"/>
    </location>
</feature>
<reference evidence="2" key="2">
    <citation type="submission" date="2023-05" db="EMBL/GenBank/DDBJ databases">
        <authorList>
            <consortium name="Lawrence Berkeley National Laboratory"/>
            <person name="Steindorff A."/>
            <person name="Hensen N."/>
            <person name="Bonometti L."/>
            <person name="Westerberg I."/>
            <person name="Brannstrom I.O."/>
            <person name="Guillou S."/>
            <person name="Cros-Aarteil S."/>
            <person name="Calhoun S."/>
            <person name="Haridas S."/>
            <person name="Kuo A."/>
            <person name="Mondo S."/>
            <person name="Pangilinan J."/>
            <person name="Riley R."/>
            <person name="Labutti K."/>
            <person name="Andreopoulos B."/>
            <person name="Lipzen A."/>
            <person name="Chen C."/>
            <person name="Yanf M."/>
            <person name="Daum C."/>
            <person name="Ng V."/>
            <person name="Clum A."/>
            <person name="Ohm R."/>
            <person name="Martin F."/>
            <person name="Silar P."/>
            <person name="Natvig D."/>
            <person name="Lalanne C."/>
            <person name="Gautier V."/>
            <person name="Ament-Velasquez S.L."/>
            <person name="Kruys A."/>
            <person name="Hutchinson M.I."/>
            <person name="Powell A.J."/>
            <person name="Barry K."/>
            <person name="Miller A.N."/>
            <person name="Grigoriev I.V."/>
            <person name="Debuchy R."/>
            <person name="Gladieux P."/>
            <person name="Thoren M.H."/>
            <person name="Johannesson H."/>
        </authorList>
    </citation>
    <scope>NUCLEOTIDE SEQUENCE</scope>
    <source>
        <strain evidence="2">PSN293</strain>
    </source>
</reference>
<accession>A0AAN6Y330</accession>
<evidence type="ECO:0000256" key="1">
    <source>
        <dbReference type="SAM" id="SignalP"/>
    </source>
</evidence>
<comment type="caution">
    <text evidence="2">The sequence shown here is derived from an EMBL/GenBank/DDBJ whole genome shotgun (WGS) entry which is preliminary data.</text>
</comment>
<gene>
    <name evidence="2" type="ORF">QBC37DRAFT_35766</name>
</gene>
<protein>
    <recommendedName>
        <fullName evidence="4">Secreted protein</fullName>
    </recommendedName>
</protein>
<keyword evidence="1" id="KW-0732">Signal</keyword>
<feature type="chain" id="PRO_5042834945" description="Secreted protein" evidence="1">
    <location>
        <begin position="31"/>
        <end position="120"/>
    </location>
</feature>